<feature type="chain" id="PRO_5040851867" description="DUF3299 domain-containing protein" evidence="2">
    <location>
        <begin position="27"/>
        <end position="236"/>
    </location>
</feature>
<dbReference type="Gene3D" id="2.40.50.870">
    <property type="entry name" value="Protein of unknown function (DUF3299)"/>
    <property type="match status" value="1"/>
</dbReference>
<feature type="signal peptide" evidence="2">
    <location>
        <begin position="1"/>
        <end position="26"/>
    </location>
</feature>
<evidence type="ECO:0000313" key="4">
    <source>
        <dbReference type="Proteomes" id="UP001143486"/>
    </source>
</evidence>
<evidence type="ECO:0000256" key="1">
    <source>
        <dbReference type="SAM" id="MobiDB-lite"/>
    </source>
</evidence>
<feature type="compositionally biased region" description="Pro residues" evidence="1">
    <location>
        <begin position="75"/>
        <end position="88"/>
    </location>
</feature>
<comment type="caution">
    <text evidence="3">The sequence shown here is derived from an EMBL/GenBank/DDBJ whole genome shotgun (WGS) entry which is preliminary data.</text>
</comment>
<feature type="compositionally biased region" description="Low complexity" evidence="1">
    <location>
        <begin position="29"/>
        <end position="48"/>
    </location>
</feature>
<reference evidence="3" key="2">
    <citation type="submission" date="2023-01" db="EMBL/GenBank/DDBJ databases">
        <authorList>
            <person name="Sun Q."/>
            <person name="Evtushenko L."/>
        </authorList>
    </citation>
    <scope>NUCLEOTIDE SEQUENCE</scope>
    <source>
        <strain evidence="3">VKM B-1513</strain>
    </source>
</reference>
<feature type="compositionally biased region" description="Acidic residues" evidence="1">
    <location>
        <begin position="49"/>
        <end position="61"/>
    </location>
</feature>
<proteinExistence type="predicted"/>
<keyword evidence="2" id="KW-0732">Signal</keyword>
<accession>A0A9W6INM1</accession>
<sequence length="236" mass="25513">MSSIRIYLLPVLLLAACGASPSGADASPGTEAAAAGSSRTAEAVQPEPQDVEAEEPAEPEEQAAATADDEAPLRATPPPPGPDFPPPDENGVITINWDDLLPEGELERIEQLYNSAYATMEINHFGGQMQQIGTFNVEPALIGQTVRMPGFILPLDYQPGGAIDEFLLVPYFGACIHTPPPPPNQIVYVTLDEPLRVERLWDPVWVTGELSSDRHMNGLGDAAYTMRLISHEPYRD</sequence>
<reference evidence="3" key="1">
    <citation type="journal article" date="2014" name="Int. J. Syst. Evol. Microbiol.">
        <title>Complete genome sequence of Corynebacterium casei LMG S-19264T (=DSM 44701T), isolated from a smear-ripened cheese.</title>
        <authorList>
            <consortium name="US DOE Joint Genome Institute (JGI-PGF)"/>
            <person name="Walter F."/>
            <person name="Albersmeier A."/>
            <person name="Kalinowski J."/>
            <person name="Ruckert C."/>
        </authorList>
    </citation>
    <scope>NUCLEOTIDE SEQUENCE</scope>
    <source>
        <strain evidence="3">VKM B-1513</strain>
    </source>
</reference>
<evidence type="ECO:0000313" key="3">
    <source>
        <dbReference type="EMBL" id="GLK52475.1"/>
    </source>
</evidence>
<organism evidence="3 4">
    <name type="scientific">Maricaulis virginensis</name>
    <dbReference type="NCBI Taxonomy" id="144022"/>
    <lineage>
        <taxon>Bacteria</taxon>
        <taxon>Pseudomonadati</taxon>
        <taxon>Pseudomonadota</taxon>
        <taxon>Alphaproteobacteria</taxon>
        <taxon>Maricaulales</taxon>
        <taxon>Maricaulaceae</taxon>
        <taxon>Maricaulis</taxon>
    </lineage>
</organism>
<dbReference type="InterPro" id="IPR021727">
    <property type="entry name" value="DUF3299"/>
</dbReference>
<keyword evidence="4" id="KW-1185">Reference proteome</keyword>
<name>A0A9W6INM1_9PROT</name>
<dbReference type="Proteomes" id="UP001143486">
    <property type="component" value="Unassembled WGS sequence"/>
</dbReference>
<dbReference type="RefSeq" id="WP_271186843.1">
    <property type="nucleotide sequence ID" value="NZ_BSFE01000005.1"/>
</dbReference>
<protein>
    <recommendedName>
        <fullName evidence="5">DUF3299 domain-containing protein</fullName>
    </recommendedName>
</protein>
<dbReference type="PROSITE" id="PS51257">
    <property type="entry name" value="PROKAR_LIPOPROTEIN"/>
    <property type="match status" value="1"/>
</dbReference>
<feature type="region of interest" description="Disordered" evidence="1">
    <location>
        <begin position="20"/>
        <end position="92"/>
    </location>
</feature>
<dbReference type="EMBL" id="BSFE01000005">
    <property type="protein sequence ID" value="GLK52475.1"/>
    <property type="molecule type" value="Genomic_DNA"/>
</dbReference>
<evidence type="ECO:0008006" key="5">
    <source>
        <dbReference type="Google" id="ProtNLM"/>
    </source>
</evidence>
<evidence type="ECO:0000256" key="2">
    <source>
        <dbReference type="SAM" id="SignalP"/>
    </source>
</evidence>
<dbReference type="AlphaFoldDB" id="A0A9W6INM1"/>
<gene>
    <name evidence="3" type="ORF">GCM10017621_19830</name>
</gene>
<dbReference type="Pfam" id="PF11736">
    <property type="entry name" value="DUF3299"/>
    <property type="match status" value="1"/>
</dbReference>